<sequence>MTAPGPAAPPPHPATPGPGGSPPPAAPGVPAPPGAAGTFDPPGATGMPTPTGDPGVPAPPPGPGVAPPFAAPPTEGGRKRLWLGLGVGALALVICCGGGGAAAVGLVVSNVQAIEEQGQAVTDDYYRALVDKQYGRAYEKLCDDARRRESRGEFTRRVAEEPAVASYRVGDVDPQTLTVPVDVTFSGGGRGTQQVTLAADQQTGGMEVCGVS</sequence>
<feature type="compositionally biased region" description="Pro residues" evidence="1">
    <location>
        <begin position="56"/>
        <end position="71"/>
    </location>
</feature>
<dbReference type="AlphaFoldDB" id="A0A1C5KDV3"/>
<evidence type="ECO:0000313" key="4">
    <source>
        <dbReference type="Proteomes" id="UP000198226"/>
    </source>
</evidence>
<reference evidence="4" key="1">
    <citation type="submission" date="2016-06" db="EMBL/GenBank/DDBJ databases">
        <authorList>
            <person name="Varghese N."/>
            <person name="Submissions Spin"/>
        </authorList>
    </citation>
    <scope>NUCLEOTIDE SEQUENCE [LARGE SCALE GENOMIC DNA]</scope>
    <source>
        <strain evidence="4">DSM 44983</strain>
    </source>
</reference>
<organism evidence="3 4">
    <name type="scientific">Micromonospora rifamycinica</name>
    <dbReference type="NCBI Taxonomy" id="291594"/>
    <lineage>
        <taxon>Bacteria</taxon>
        <taxon>Bacillati</taxon>
        <taxon>Actinomycetota</taxon>
        <taxon>Actinomycetes</taxon>
        <taxon>Micromonosporales</taxon>
        <taxon>Micromonosporaceae</taxon>
        <taxon>Micromonospora</taxon>
    </lineage>
</organism>
<keyword evidence="4" id="KW-1185">Reference proteome</keyword>
<feature type="region of interest" description="Disordered" evidence="1">
    <location>
        <begin position="1"/>
        <end position="73"/>
    </location>
</feature>
<feature type="compositionally biased region" description="Low complexity" evidence="1">
    <location>
        <begin position="34"/>
        <end position="55"/>
    </location>
</feature>
<keyword evidence="2" id="KW-1133">Transmembrane helix</keyword>
<evidence type="ECO:0000313" key="3">
    <source>
        <dbReference type="EMBL" id="SCG80566.1"/>
    </source>
</evidence>
<evidence type="ECO:0008006" key="5">
    <source>
        <dbReference type="Google" id="ProtNLM"/>
    </source>
</evidence>
<feature type="compositionally biased region" description="Pro residues" evidence="1">
    <location>
        <begin position="1"/>
        <end position="33"/>
    </location>
</feature>
<protein>
    <recommendedName>
        <fullName evidence="5">DUF4878 domain-containing protein</fullName>
    </recommendedName>
</protein>
<name>A0A1C5KDV3_9ACTN</name>
<dbReference type="EMBL" id="LT607752">
    <property type="protein sequence ID" value="SCG80566.1"/>
    <property type="molecule type" value="Genomic_DNA"/>
</dbReference>
<evidence type="ECO:0000256" key="2">
    <source>
        <dbReference type="SAM" id="Phobius"/>
    </source>
</evidence>
<keyword evidence="2" id="KW-0812">Transmembrane</keyword>
<feature type="transmembrane region" description="Helical" evidence="2">
    <location>
        <begin position="81"/>
        <end position="108"/>
    </location>
</feature>
<keyword evidence="2" id="KW-0472">Membrane</keyword>
<proteinExistence type="predicted"/>
<dbReference type="Proteomes" id="UP000198226">
    <property type="component" value="Chromosome I"/>
</dbReference>
<gene>
    <name evidence="3" type="ORF">GA0070623_5110</name>
</gene>
<evidence type="ECO:0000256" key="1">
    <source>
        <dbReference type="SAM" id="MobiDB-lite"/>
    </source>
</evidence>
<accession>A0A1C5KDV3</accession>